<gene>
    <name evidence="2" type="ORF">EA187_13610</name>
</gene>
<dbReference type="RefSeq" id="WP_115607044.1">
    <property type="nucleotide sequence ID" value="NZ_SADD01000008.1"/>
</dbReference>
<sequence length="279" mass="29862">MSVGCDRTAPAPEQVTETSQELSSPYQAPEGGDTGAAAPLPFPSNDWSCDLASAERAQAWIDATRPAAESQTLRDIAPLSPTRQTPRILIGISDSTLSLLRRDFNDDLSAAADALRQAQQQHSGGEPPAIAFRIDGPTSAERMKSVLTSFRNELGDSVLFVVPAPAPVERAAPPNEDAIRRAAASGHLANPQTCPAVDLLIERVATRPPDESSAAVRNELVDAWMTCECQPDLEALLAKLIWPAPGRQPVLVGQISTEKLQTMLADEQPAWTELSSTLR</sequence>
<evidence type="ECO:0000313" key="2">
    <source>
        <dbReference type="EMBL" id="RVU42872.1"/>
    </source>
</evidence>
<protein>
    <submittedName>
        <fullName evidence="2">Uncharacterized protein</fullName>
    </submittedName>
</protein>
<feature type="compositionally biased region" description="Polar residues" evidence="1">
    <location>
        <begin position="15"/>
        <end position="26"/>
    </location>
</feature>
<dbReference type="EMBL" id="SADD01000008">
    <property type="protein sequence ID" value="RVU42872.1"/>
    <property type="molecule type" value="Genomic_DNA"/>
</dbReference>
<feature type="region of interest" description="Disordered" evidence="1">
    <location>
        <begin position="1"/>
        <end position="43"/>
    </location>
</feature>
<proteinExistence type="predicted"/>
<evidence type="ECO:0000313" key="3">
    <source>
        <dbReference type="Proteomes" id="UP000282926"/>
    </source>
</evidence>
<keyword evidence="3" id="KW-1185">Reference proteome</keyword>
<comment type="caution">
    <text evidence="2">The sequence shown here is derived from an EMBL/GenBank/DDBJ whole genome shotgun (WGS) entry which is preliminary data.</text>
</comment>
<dbReference type="Proteomes" id="UP000282926">
    <property type="component" value="Unassembled WGS sequence"/>
</dbReference>
<reference evidence="2 3" key="1">
    <citation type="submission" date="2019-01" db="EMBL/GenBank/DDBJ databases">
        <title>Lujinxingia litoralis gen. nov., sp. nov. and Lujinxingia sediminis gen. nov., sp. nov., new members in the order Bradymonadales, isolated from coastal sediment.</title>
        <authorList>
            <person name="Li C.-M."/>
        </authorList>
    </citation>
    <scope>NUCLEOTIDE SEQUENCE [LARGE SCALE GENOMIC DNA]</scope>
    <source>
        <strain evidence="2 3">SEH01</strain>
    </source>
</reference>
<accession>A0ABY0CQS0</accession>
<organism evidence="2 3">
    <name type="scientific">Lujinxingia sediminis</name>
    <dbReference type="NCBI Taxonomy" id="2480984"/>
    <lineage>
        <taxon>Bacteria</taxon>
        <taxon>Deltaproteobacteria</taxon>
        <taxon>Bradymonadales</taxon>
        <taxon>Lujinxingiaceae</taxon>
        <taxon>Lujinxingia</taxon>
    </lineage>
</organism>
<evidence type="ECO:0000256" key="1">
    <source>
        <dbReference type="SAM" id="MobiDB-lite"/>
    </source>
</evidence>
<name>A0ABY0CQS0_9DELT</name>